<protein>
    <recommendedName>
        <fullName evidence="5">Translocation-enhancing protein TepA</fullName>
    </recommendedName>
</protein>
<dbReference type="InterPro" id="IPR023562">
    <property type="entry name" value="ClpP/TepA"/>
</dbReference>
<feature type="region of interest" description="Disordered" evidence="2">
    <location>
        <begin position="256"/>
        <end position="275"/>
    </location>
</feature>
<dbReference type="Pfam" id="PF00574">
    <property type="entry name" value="CLP_protease"/>
    <property type="match status" value="1"/>
</dbReference>
<dbReference type="EMBL" id="VNJK01000001">
    <property type="protein sequence ID" value="TVX94731.1"/>
    <property type="molecule type" value="Genomic_DNA"/>
</dbReference>
<organism evidence="3 4">
    <name type="scientific">Paenibacillus agilis</name>
    <dbReference type="NCBI Taxonomy" id="3020863"/>
    <lineage>
        <taxon>Bacteria</taxon>
        <taxon>Bacillati</taxon>
        <taxon>Bacillota</taxon>
        <taxon>Bacilli</taxon>
        <taxon>Bacillales</taxon>
        <taxon>Paenibacillaceae</taxon>
        <taxon>Paenibacillus</taxon>
    </lineage>
</organism>
<feature type="compositionally biased region" description="Polar residues" evidence="2">
    <location>
        <begin position="258"/>
        <end position="267"/>
    </location>
</feature>
<dbReference type="SUPFAM" id="SSF52096">
    <property type="entry name" value="ClpP/crotonase"/>
    <property type="match status" value="1"/>
</dbReference>
<gene>
    <name evidence="3" type="ORF">FPZ44_13205</name>
</gene>
<evidence type="ECO:0000256" key="2">
    <source>
        <dbReference type="SAM" id="MobiDB-lite"/>
    </source>
</evidence>
<dbReference type="RefSeq" id="WP_144991836.1">
    <property type="nucleotide sequence ID" value="NZ_VNJK01000001.1"/>
</dbReference>
<dbReference type="Proteomes" id="UP000318102">
    <property type="component" value="Unassembled WGS sequence"/>
</dbReference>
<evidence type="ECO:0000313" key="4">
    <source>
        <dbReference type="Proteomes" id="UP000318102"/>
    </source>
</evidence>
<comment type="similarity">
    <text evidence="1">Belongs to the peptidase S14 family.</text>
</comment>
<dbReference type="OrthoDB" id="1705851at2"/>
<dbReference type="GO" id="GO:0006508">
    <property type="term" value="P:proteolysis"/>
    <property type="evidence" value="ECO:0007669"/>
    <property type="project" value="InterPro"/>
</dbReference>
<dbReference type="PRINTS" id="PR00127">
    <property type="entry name" value="CLPPROTEASEP"/>
</dbReference>
<comment type="caution">
    <text evidence="3">The sequence shown here is derived from an EMBL/GenBank/DDBJ whole genome shotgun (WGS) entry which is preliminary data.</text>
</comment>
<dbReference type="GO" id="GO:0004252">
    <property type="term" value="F:serine-type endopeptidase activity"/>
    <property type="evidence" value="ECO:0007669"/>
    <property type="project" value="InterPro"/>
</dbReference>
<reference evidence="3 4" key="1">
    <citation type="submission" date="2019-07" db="EMBL/GenBank/DDBJ databases">
        <authorList>
            <person name="Kim J."/>
        </authorList>
    </citation>
    <scope>NUCLEOTIDE SEQUENCE [LARGE SCALE GENOMIC DNA]</scope>
    <source>
        <strain evidence="3 4">N4</strain>
    </source>
</reference>
<sequence>MYRWNVDALEGWLRQDEPPQAPPIEAPLIKEAPPAIQTIQQLGTASIPSPGESNIYCLNIIGQIEGHIVLPPQNKTTKYEHIIPQLVAAEQNPKIEGILIMLNTVGGDVEAGLAIAEMISSLTKPTVTLVLGGGHSIGVPIATSGQASFIAETATMTIHPIRLTGLVIGVPQTFEYLDKMQERVVRFVVAHSNISDQTFKELMFKTGELTRDIGTTIIGPEAVKHGLIDEIGGLGQALKRLNELIEMRRLPLGEQAASLPTLSNETKQPIPPTPR</sequence>
<dbReference type="AlphaFoldDB" id="A0A559J4F7"/>
<evidence type="ECO:0008006" key="5">
    <source>
        <dbReference type="Google" id="ProtNLM"/>
    </source>
</evidence>
<dbReference type="Gene3D" id="3.90.226.10">
    <property type="entry name" value="2-enoyl-CoA Hydratase, Chain A, domain 1"/>
    <property type="match status" value="1"/>
</dbReference>
<dbReference type="InterPro" id="IPR001907">
    <property type="entry name" value="ClpP"/>
</dbReference>
<evidence type="ECO:0000313" key="3">
    <source>
        <dbReference type="EMBL" id="TVX94731.1"/>
    </source>
</evidence>
<dbReference type="GO" id="GO:0004176">
    <property type="term" value="F:ATP-dependent peptidase activity"/>
    <property type="evidence" value="ECO:0007669"/>
    <property type="project" value="InterPro"/>
</dbReference>
<keyword evidence="4" id="KW-1185">Reference proteome</keyword>
<name>A0A559J4F7_9BACL</name>
<proteinExistence type="inferred from homology"/>
<accession>A0A559J4F7</accession>
<dbReference type="InterPro" id="IPR029045">
    <property type="entry name" value="ClpP/crotonase-like_dom_sf"/>
</dbReference>
<evidence type="ECO:0000256" key="1">
    <source>
        <dbReference type="ARBA" id="ARBA00007039"/>
    </source>
</evidence>